<dbReference type="Pfam" id="PF14559">
    <property type="entry name" value="TPR_19"/>
    <property type="match status" value="1"/>
</dbReference>
<dbReference type="InterPro" id="IPR011990">
    <property type="entry name" value="TPR-like_helical_dom_sf"/>
</dbReference>
<evidence type="ECO:0000256" key="1">
    <source>
        <dbReference type="SAM" id="SignalP"/>
    </source>
</evidence>
<keyword evidence="1" id="KW-0732">Signal</keyword>
<accession>A0ABS8Q0M6</accession>
<feature type="chain" id="PRO_5045601234" evidence="1">
    <location>
        <begin position="24"/>
        <end position="411"/>
    </location>
</feature>
<evidence type="ECO:0000313" key="3">
    <source>
        <dbReference type="Proteomes" id="UP001179361"/>
    </source>
</evidence>
<dbReference type="RefSeq" id="WP_231056608.1">
    <property type="nucleotide sequence ID" value="NZ_JAJNOC010000001.1"/>
</dbReference>
<dbReference type="EMBL" id="JAJNOC010000001">
    <property type="protein sequence ID" value="MCD2515297.1"/>
    <property type="molecule type" value="Genomic_DNA"/>
</dbReference>
<dbReference type="Proteomes" id="UP001179361">
    <property type="component" value="Unassembled WGS sequence"/>
</dbReference>
<sequence length="411" mass="45779">MMSVSLRAACALTLLLLGGAVRAQDVAAPPDQDLYLQALQSIAEGRRADAAAELRRLIEQAPEHAGAWLELALTQCSLGNSDEAERLFATIETRFKPSQAILQLIAETREEGCSRWDAFSSAVVTAGRGIDQNVNQGARTNRYVVDAPDGQVEYELSGDFTPRHDQYTQVSGEYMREVTPNGMLGFAQYQIRHNDRLHQYDTSSLFAGLEAPYRFGGWRLRATATVGLVTLGGDLYQRQAQLQARVVPPLRLPQTMQFNVVAGVTYNTFPSLTNFDSSTQELRGHLSWRKGPNYAGATLGWQNDHALAHRPGGNRNGSFANLLLRRSLGRGVNTELGYSRQTWHGSRAYSPGLIEQVRDQATQVLRGSVSYAIDKQQSLVLEGRLVRNQENISIFQYNNRQLQLSWQWQLP</sequence>
<evidence type="ECO:0000313" key="2">
    <source>
        <dbReference type="EMBL" id="MCD2515297.1"/>
    </source>
</evidence>
<comment type="caution">
    <text evidence="2">The sequence shown here is derived from an EMBL/GenBank/DDBJ whole genome shotgun (WGS) entry which is preliminary data.</text>
</comment>
<gene>
    <name evidence="2" type="ORF">LQ564_03105</name>
</gene>
<protein>
    <submittedName>
        <fullName evidence="2">Tetratricopeptide repeat protein</fullName>
    </submittedName>
</protein>
<keyword evidence="3" id="KW-1185">Reference proteome</keyword>
<organism evidence="2 3">
    <name type="scientific">Massilia phyllostachyos</name>
    <dbReference type="NCBI Taxonomy" id="2898585"/>
    <lineage>
        <taxon>Bacteria</taxon>
        <taxon>Pseudomonadati</taxon>
        <taxon>Pseudomonadota</taxon>
        <taxon>Betaproteobacteria</taxon>
        <taxon>Burkholderiales</taxon>
        <taxon>Oxalobacteraceae</taxon>
        <taxon>Telluria group</taxon>
        <taxon>Massilia</taxon>
    </lineage>
</organism>
<dbReference type="Gene3D" id="1.25.40.10">
    <property type="entry name" value="Tetratricopeptide repeat domain"/>
    <property type="match status" value="1"/>
</dbReference>
<reference evidence="2" key="1">
    <citation type="submission" date="2021-11" db="EMBL/GenBank/DDBJ databases">
        <title>The complete genome of Massilia sp sp. G4R7.</title>
        <authorList>
            <person name="Liu L."/>
            <person name="Yue J."/>
            <person name="Yuan J."/>
            <person name="Yang F."/>
            <person name="Li L."/>
        </authorList>
    </citation>
    <scope>NUCLEOTIDE SEQUENCE</scope>
    <source>
        <strain evidence="2">G4R7</strain>
    </source>
</reference>
<proteinExistence type="predicted"/>
<name>A0ABS8Q0M6_9BURK</name>
<feature type="signal peptide" evidence="1">
    <location>
        <begin position="1"/>
        <end position="23"/>
    </location>
</feature>
<dbReference type="SUPFAM" id="SSF48452">
    <property type="entry name" value="TPR-like"/>
    <property type="match status" value="1"/>
</dbReference>